<keyword evidence="1" id="KW-0472">Membrane</keyword>
<dbReference type="EMBL" id="CP020743">
    <property type="protein sequence ID" value="ARJ24221.1"/>
    <property type="molecule type" value="Genomic_DNA"/>
</dbReference>
<feature type="transmembrane region" description="Helical" evidence="1">
    <location>
        <begin position="130"/>
        <end position="153"/>
    </location>
</feature>
<feature type="transmembrane region" description="Helical" evidence="1">
    <location>
        <begin position="98"/>
        <end position="118"/>
    </location>
</feature>
<keyword evidence="1" id="KW-1133">Transmembrane helix</keyword>
<feature type="transmembrane region" description="Helical" evidence="1">
    <location>
        <begin position="159"/>
        <end position="179"/>
    </location>
</feature>
<dbReference type="RefSeq" id="WP_085312512.1">
    <property type="nucleotide sequence ID" value="NZ_CP020743.1"/>
</dbReference>
<evidence type="ECO:0000313" key="2">
    <source>
        <dbReference type="EMBL" id="ARJ24221.1"/>
    </source>
</evidence>
<reference evidence="2 3" key="1">
    <citation type="submission" date="2017-04" db="EMBL/GenBank/DDBJ databases">
        <title>The Characteristic of a Fine Plant Growth-Promoting Rhizobacteria Bacillus mycoides Gnyt1 and its Whole Genome Sequencing Analysis.</title>
        <authorList>
            <person name="Li J.H."/>
            <person name="Yao T."/>
        </authorList>
    </citation>
    <scope>NUCLEOTIDE SEQUENCE [LARGE SCALE GENOMIC DNA]</scope>
    <source>
        <strain evidence="2 3">Gnyt1</strain>
    </source>
</reference>
<keyword evidence="1" id="KW-0812">Transmembrane</keyword>
<sequence>MSLNEMTNISKIILAVIGIWGILKGIGSFYIESSTTKEFDQLFKDKSTRKQINIFTYCQDILTFAISIFIIPACYVKFFMPNLIPNYTFILEPLYNLSFLLFFWLFFILLPMALLPQVKLNKASWFNRIIRLIAMIHMFSFMFSYWCFFHVNIPQSNKYNFILIAIIIPLFMSFFYLYLSRRFNKTSQPQYLMEIISEEEITKLQLIHNFIIDDKRSVFHERYKEEDEIFYVCDFSSKVYLKYSKMKIRKTSSTKM</sequence>
<protein>
    <submittedName>
        <fullName evidence="2">Uncharacterized protein</fullName>
    </submittedName>
</protein>
<feature type="transmembrane region" description="Helical" evidence="1">
    <location>
        <begin position="52"/>
        <end position="78"/>
    </location>
</feature>
<name>A0A1W6AEX2_BACMY</name>
<accession>A0A1W6AEX2</accession>
<proteinExistence type="predicted"/>
<evidence type="ECO:0000313" key="3">
    <source>
        <dbReference type="Proteomes" id="UP000192932"/>
    </source>
</evidence>
<dbReference type="Proteomes" id="UP000192932">
    <property type="component" value="Chromosome"/>
</dbReference>
<gene>
    <name evidence="2" type="ORF">B7492_24770</name>
</gene>
<dbReference type="AlphaFoldDB" id="A0A1W6AEX2"/>
<evidence type="ECO:0000256" key="1">
    <source>
        <dbReference type="SAM" id="Phobius"/>
    </source>
</evidence>
<organism evidence="2 3">
    <name type="scientific">Bacillus mycoides</name>
    <dbReference type="NCBI Taxonomy" id="1405"/>
    <lineage>
        <taxon>Bacteria</taxon>
        <taxon>Bacillati</taxon>
        <taxon>Bacillota</taxon>
        <taxon>Bacilli</taxon>
        <taxon>Bacillales</taxon>
        <taxon>Bacillaceae</taxon>
        <taxon>Bacillus</taxon>
        <taxon>Bacillus cereus group</taxon>
    </lineage>
</organism>
<feature type="transmembrane region" description="Helical" evidence="1">
    <location>
        <begin position="12"/>
        <end position="31"/>
    </location>
</feature>